<sequence>MDKREIYDQFNQLREQTEQMLAAYQTLEEGMTALLQENVELEVQNQYLRDILRSQKESEDEAAASGDEPKLSKSRQNLDKLYAEGFHVCKDYFGQPRDKDDSCLFCIQAIFGPNKKEEEDVQN</sequence>
<dbReference type="Proteomes" id="UP000245080">
    <property type="component" value="Unassembled WGS sequence"/>
</dbReference>
<evidence type="ECO:0000313" key="8">
    <source>
        <dbReference type="Proteomes" id="UP000245080"/>
    </source>
</evidence>
<dbReference type="GO" id="GO:0008156">
    <property type="term" value="P:negative regulation of DNA replication"/>
    <property type="evidence" value="ECO:0007669"/>
    <property type="project" value="UniProtKB-KW"/>
</dbReference>
<evidence type="ECO:0000256" key="6">
    <source>
        <dbReference type="SAM" id="MobiDB-lite"/>
    </source>
</evidence>
<evidence type="ECO:0000256" key="2">
    <source>
        <dbReference type="ARBA" id="ARBA00022705"/>
    </source>
</evidence>
<reference evidence="7 8" key="1">
    <citation type="journal article" date="2018" name="Int. J. Syst. Evol. Microbiol.">
        <title>Lactobacillus bambusae sp. nov., isolated from a traditional fermented Ma-bamboo shoots of Taiwan.</title>
        <authorList>
            <person name="Wang L.-T."/>
        </authorList>
    </citation>
    <scope>NUCLEOTIDE SEQUENCE [LARGE SCALE GENOMIC DNA]</scope>
    <source>
        <strain evidence="7 8">BS-W1</strain>
    </source>
</reference>
<evidence type="ECO:0000256" key="4">
    <source>
        <dbReference type="ARBA" id="ARBA00022833"/>
    </source>
</evidence>
<dbReference type="OrthoDB" id="2112130at2"/>
<evidence type="ECO:0000256" key="5">
    <source>
        <dbReference type="ARBA" id="ARBA00022880"/>
    </source>
</evidence>
<dbReference type="GO" id="GO:0046872">
    <property type="term" value="F:metal ion binding"/>
    <property type="evidence" value="ECO:0007669"/>
    <property type="project" value="UniProtKB-KW"/>
</dbReference>
<keyword evidence="2" id="KW-0235">DNA replication</keyword>
<dbReference type="Pfam" id="PF06156">
    <property type="entry name" value="YabA"/>
    <property type="match status" value="1"/>
</dbReference>
<protein>
    <submittedName>
        <fullName evidence="7">DNA replication initiation control protein YabA</fullName>
    </submittedName>
</protein>
<keyword evidence="8" id="KW-1185">Reference proteome</keyword>
<evidence type="ECO:0000256" key="1">
    <source>
        <dbReference type="ARBA" id="ARBA00022490"/>
    </source>
</evidence>
<keyword evidence="4" id="KW-0862">Zinc</keyword>
<name>A0A2V1MZ18_9LACO</name>
<dbReference type="InterPro" id="IPR010377">
    <property type="entry name" value="YabA"/>
</dbReference>
<keyword evidence="5" id="KW-0236">DNA replication inhibitor</keyword>
<dbReference type="GO" id="GO:0006260">
    <property type="term" value="P:DNA replication"/>
    <property type="evidence" value="ECO:0007669"/>
    <property type="project" value="UniProtKB-KW"/>
</dbReference>
<keyword evidence="1" id="KW-0963">Cytoplasm</keyword>
<dbReference type="AlphaFoldDB" id="A0A2V1MZ18"/>
<comment type="caution">
    <text evidence="7">The sequence shown here is derived from an EMBL/GenBank/DDBJ whole genome shotgun (WGS) entry which is preliminary data.</text>
</comment>
<gene>
    <name evidence="7" type="ORF">DCM90_08045</name>
</gene>
<evidence type="ECO:0000256" key="3">
    <source>
        <dbReference type="ARBA" id="ARBA00022723"/>
    </source>
</evidence>
<dbReference type="EMBL" id="QCXQ01000006">
    <property type="protein sequence ID" value="PWF99395.1"/>
    <property type="molecule type" value="Genomic_DNA"/>
</dbReference>
<keyword evidence="3" id="KW-0479">Metal-binding</keyword>
<evidence type="ECO:0000313" key="7">
    <source>
        <dbReference type="EMBL" id="PWF99395.1"/>
    </source>
</evidence>
<dbReference type="PIRSF" id="PIRSF021439">
    <property type="entry name" value="DUF972"/>
    <property type="match status" value="1"/>
</dbReference>
<proteinExistence type="predicted"/>
<accession>A0A2V1MZ18</accession>
<feature type="region of interest" description="Disordered" evidence="6">
    <location>
        <begin position="55"/>
        <end position="75"/>
    </location>
</feature>
<dbReference type="RefSeq" id="WP_109250853.1">
    <property type="nucleotide sequence ID" value="NZ_QCXQ01000006.1"/>
</dbReference>
<organism evidence="7 8">
    <name type="scientific">Levilactobacillus bambusae</name>
    <dbReference type="NCBI Taxonomy" id="2024736"/>
    <lineage>
        <taxon>Bacteria</taxon>
        <taxon>Bacillati</taxon>
        <taxon>Bacillota</taxon>
        <taxon>Bacilli</taxon>
        <taxon>Lactobacillales</taxon>
        <taxon>Lactobacillaceae</taxon>
        <taxon>Levilactobacillus</taxon>
    </lineage>
</organism>